<dbReference type="InterPro" id="IPR040893">
    <property type="entry name" value="RADX"/>
</dbReference>
<gene>
    <name evidence="1" type="ORF">MCOR_5527</name>
</gene>
<name>A0A6J8ABJ3_MYTCO</name>
<dbReference type="Proteomes" id="UP000507470">
    <property type="component" value="Unassembled WGS sequence"/>
</dbReference>
<dbReference type="EMBL" id="CACVKT020001002">
    <property type="protein sequence ID" value="CAC5364509.1"/>
    <property type="molecule type" value="Genomic_DNA"/>
</dbReference>
<dbReference type="PANTHER" id="PTHR14944">
    <property type="entry name" value="RPA-RELATED PROTEIN RADX"/>
    <property type="match status" value="1"/>
</dbReference>
<dbReference type="OrthoDB" id="5965770at2759"/>
<sequence length="178" mass="20326">MAEKTNLQILKNVVEHCELTGSEFFEFTAYVLHIHRYLSDPLHLSQLSLGSPATIDVYELLITDRDTKRKVLLDPSLSIYIQSGQVTEGSCVKFTECSVKYDETDLEQRSFLVVHQLTVEFERHATLSDISNIPWCDDCDEIEKTATPLTSSRGYYISTWSSVELEGEVWKKGKHCTN</sequence>
<accession>A0A6J8ABJ3</accession>
<protein>
    <submittedName>
        <fullName evidence="1">Uncharacterized protein</fullName>
    </submittedName>
</protein>
<keyword evidence="2" id="KW-1185">Reference proteome</keyword>
<evidence type="ECO:0000313" key="1">
    <source>
        <dbReference type="EMBL" id="CAC5364509.1"/>
    </source>
</evidence>
<proteinExistence type="predicted"/>
<dbReference type="GO" id="GO:0003697">
    <property type="term" value="F:single-stranded DNA binding"/>
    <property type="evidence" value="ECO:0007669"/>
    <property type="project" value="InterPro"/>
</dbReference>
<dbReference type="PANTHER" id="PTHR14944:SF2">
    <property type="entry name" value="RPA-RELATED PROTEIN RADX"/>
    <property type="match status" value="1"/>
</dbReference>
<dbReference type="AlphaFoldDB" id="A0A6J8ABJ3"/>
<organism evidence="1 2">
    <name type="scientific">Mytilus coruscus</name>
    <name type="common">Sea mussel</name>
    <dbReference type="NCBI Taxonomy" id="42192"/>
    <lineage>
        <taxon>Eukaryota</taxon>
        <taxon>Metazoa</taxon>
        <taxon>Spiralia</taxon>
        <taxon>Lophotrochozoa</taxon>
        <taxon>Mollusca</taxon>
        <taxon>Bivalvia</taxon>
        <taxon>Autobranchia</taxon>
        <taxon>Pteriomorphia</taxon>
        <taxon>Mytilida</taxon>
        <taxon>Mytiloidea</taxon>
        <taxon>Mytilidae</taxon>
        <taxon>Mytilinae</taxon>
        <taxon>Mytilus</taxon>
    </lineage>
</organism>
<evidence type="ECO:0000313" key="2">
    <source>
        <dbReference type="Proteomes" id="UP000507470"/>
    </source>
</evidence>
<reference evidence="1 2" key="1">
    <citation type="submission" date="2020-06" db="EMBL/GenBank/DDBJ databases">
        <authorList>
            <person name="Li R."/>
            <person name="Bekaert M."/>
        </authorList>
    </citation>
    <scope>NUCLEOTIDE SEQUENCE [LARGE SCALE GENOMIC DNA]</scope>
    <source>
        <strain evidence="2">wild</strain>
    </source>
</reference>